<evidence type="ECO:0000313" key="2">
    <source>
        <dbReference type="Proteomes" id="UP000887116"/>
    </source>
</evidence>
<name>A0A8X6H8F7_TRICU</name>
<protein>
    <submittedName>
        <fullName evidence="1">Uncharacterized protein</fullName>
    </submittedName>
</protein>
<dbReference type="EMBL" id="BMAO01004976">
    <property type="protein sequence ID" value="GFQ98203.1"/>
    <property type="molecule type" value="Genomic_DNA"/>
</dbReference>
<sequence length="102" mass="12325">MPQPVQARHKEHRVTYLKSEIEIQAKFPLYQPADFEKLKMEQATEEKEYQAILGRLPQDMELFQYNILKWSFWSSRTNIGFHRDTLNFKIKIFSEVLMHHIS</sequence>
<proteinExistence type="predicted"/>
<reference evidence="1" key="1">
    <citation type="submission" date="2020-07" db="EMBL/GenBank/DDBJ databases">
        <title>Multicomponent nature underlies the extraordinary mechanical properties of spider dragline silk.</title>
        <authorList>
            <person name="Kono N."/>
            <person name="Nakamura H."/>
            <person name="Mori M."/>
            <person name="Yoshida Y."/>
            <person name="Ohtoshi R."/>
            <person name="Malay A.D."/>
            <person name="Moran D.A.P."/>
            <person name="Tomita M."/>
            <person name="Numata K."/>
            <person name="Arakawa K."/>
        </authorList>
    </citation>
    <scope>NUCLEOTIDE SEQUENCE</scope>
</reference>
<evidence type="ECO:0000313" key="1">
    <source>
        <dbReference type="EMBL" id="GFQ98203.1"/>
    </source>
</evidence>
<keyword evidence="2" id="KW-1185">Reference proteome</keyword>
<comment type="caution">
    <text evidence="1">The sequence shown here is derived from an EMBL/GenBank/DDBJ whole genome shotgun (WGS) entry which is preliminary data.</text>
</comment>
<organism evidence="1 2">
    <name type="scientific">Trichonephila clavata</name>
    <name type="common">Joro spider</name>
    <name type="synonym">Nephila clavata</name>
    <dbReference type="NCBI Taxonomy" id="2740835"/>
    <lineage>
        <taxon>Eukaryota</taxon>
        <taxon>Metazoa</taxon>
        <taxon>Ecdysozoa</taxon>
        <taxon>Arthropoda</taxon>
        <taxon>Chelicerata</taxon>
        <taxon>Arachnida</taxon>
        <taxon>Araneae</taxon>
        <taxon>Araneomorphae</taxon>
        <taxon>Entelegynae</taxon>
        <taxon>Araneoidea</taxon>
        <taxon>Nephilidae</taxon>
        <taxon>Trichonephila</taxon>
    </lineage>
</organism>
<gene>
    <name evidence="1" type="ORF">TNCT_722591</name>
</gene>
<dbReference type="Proteomes" id="UP000887116">
    <property type="component" value="Unassembled WGS sequence"/>
</dbReference>
<dbReference type="AlphaFoldDB" id="A0A8X6H8F7"/>
<accession>A0A8X6H8F7</accession>